<name>A0A4Q0M4W9_9SPHI</name>
<protein>
    <recommendedName>
        <fullName evidence="4">Outer membrane protein beta-barrel domain-containing protein</fullName>
    </recommendedName>
</protein>
<dbReference type="RefSeq" id="WP_128770708.1">
    <property type="nucleotide sequence ID" value="NZ_RXOC01000013.1"/>
</dbReference>
<feature type="chain" id="PRO_5020540165" description="Outer membrane protein beta-barrel domain-containing protein" evidence="1">
    <location>
        <begin position="21"/>
        <end position="166"/>
    </location>
</feature>
<accession>A0A4Q0M4W9</accession>
<evidence type="ECO:0008006" key="4">
    <source>
        <dbReference type="Google" id="ProtNLM"/>
    </source>
</evidence>
<reference evidence="2 3" key="1">
    <citation type="submission" date="2018-12" db="EMBL/GenBank/DDBJ databases">
        <title>The Draft Genome Sequence of the Soil Bacterium Pedobacter tournemirensis R1.</title>
        <authorList>
            <person name="He J."/>
        </authorList>
    </citation>
    <scope>NUCLEOTIDE SEQUENCE [LARGE SCALE GENOMIC DNA]</scope>
    <source>
        <strain evidence="2 3">R1</strain>
    </source>
</reference>
<comment type="caution">
    <text evidence="2">The sequence shown here is derived from an EMBL/GenBank/DDBJ whole genome shotgun (WGS) entry which is preliminary data.</text>
</comment>
<sequence length="166" mass="18032">MRSSLLVLFFLSLSSFCCFSQSKFGNLFQFNYIASSGGGDGSIVGLKYIGSVAAGGHITAGAGIAHDIWFDNRIRTFNFSSVLADLRYYFKGSGAGSNFFFTPGYAVKVSDRSSTGFNLNTGLGSKIELNSQQKLMVGLGFDFHNVQDEGFKRTFRGVTFNLGLVF</sequence>
<proteinExistence type="predicted"/>
<dbReference type="AlphaFoldDB" id="A0A4Q0M4W9"/>
<keyword evidence="1" id="KW-0732">Signal</keyword>
<dbReference type="EMBL" id="RXOC01000013">
    <property type="protein sequence ID" value="RXF68021.1"/>
    <property type="molecule type" value="Genomic_DNA"/>
</dbReference>
<organism evidence="2 3">
    <name type="scientific">Arcticibacter tournemirensis</name>
    <dbReference type="NCBI Taxonomy" id="699437"/>
    <lineage>
        <taxon>Bacteria</taxon>
        <taxon>Pseudomonadati</taxon>
        <taxon>Bacteroidota</taxon>
        <taxon>Sphingobacteriia</taxon>
        <taxon>Sphingobacteriales</taxon>
        <taxon>Sphingobacteriaceae</taxon>
        <taxon>Arcticibacter</taxon>
    </lineage>
</organism>
<evidence type="ECO:0000313" key="3">
    <source>
        <dbReference type="Proteomes" id="UP000290848"/>
    </source>
</evidence>
<dbReference type="Proteomes" id="UP000290848">
    <property type="component" value="Unassembled WGS sequence"/>
</dbReference>
<evidence type="ECO:0000313" key="2">
    <source>
        <dbReference type="EMBL" id="RXF68021.1"/>
    </source>
</evidence>
<gene>
    <name evidence="2" type="ORF">EKH83_17265</name>
</gene>
<evidence type="ECO:0000256" key="1">
    <source>
        <dbReference type="SAM" id="SignalP"/>
    </source>
</evidence>
<feature type="signal peptide" evidence="1">
    <location>
        <begin position="1"/>
        <end position="20"/>
    </location>
</feature>